<organism evidence="1 2">
    <name type="scientific">Pteropus alecto</name>
    <name type="common">Black flying fox</name>
    <dbReference type="NCBI Taxonomy" id="9402"/>
    <lineage>
        <taxon>Eukaryota</taxon>
        <taxon>Metazoa</taxon>
        <taxon>Chordata</taxon>
        <taxon>Craniata</taxon>
        <taxon>Vertebrata</taxon>
        <taxon>Euteleostomi</taxon>
        <taxon>Mammalia</taxon>
        <taxon>Eutheria</taxon>
        <taxon>Laurasiatheria</taxon>
        <taxon>Chiroptera</taxon>
        <taxon>Yinpterochiroptera</taxon>
        <taxon>Pteropodoidea</taxon>
        <taxon>Pteropodidae</taxon>
        <taxon>Pteropodinae</taxon>
        <taxon>Pteropus</taxon>
    </lineage>
</organism>
<proteinExistence type="predicted"/>
<name>L5KA65_PTEAL</name>
<dbReference type="InParanoid" id="L5KA65"/>
<protein>
    <submittedName>
        <fullName evidence="1">Uncharacterized protein</fullName>
    </submittedName>
</protein>
<evidence type="ECO:0000313" key="1">
    <source>
        <dbReference type="EMBL" id="ELK08262.1"/>
    </source>
</evidence>
<accession>L5KA65</accession>
<dbReference type="EMBL" id="KB030901">
    <property type="protein sequence ID" value="ELK08262.1"/>
    <property type="molecule type" value="Genomic_DNA"/>
</dbReference>
<dbReference type="Proteomes" id="UP000010552">
    <property type="component" value="Unassembled WGS sequence"/>
</dbReference>
<reference evidence="2" key="1">
    <citation type="journal article" date="2013" name="Science">
        <title>Comparative analysis of bat genomes provides insight into the evolution of flight and immunity.</title>
        <authorList>
            <person name="Zhang G."/>
            <person name="Cowled C."/>
            <person name="Shi Z."/>
            <person name="Huang Z."/>
            <person name="Bishop-Lilly K.A."/>
            <person name="Fang X."/>
            <person name="Wynne J.W."/>
            <person name="Xiong Z."/>
            <person name="Baker M.L."/>
            <person name="Zhao W."/>
            <person name="Tachedjian M."/>
            <person name="Zhu Y."/>
            <person name="Zhou P."/>
            <person name="Jiang X."/>
            <person name="Ng J."/>
            <person name="Yang L."/>
            <person name="Wu L."/>
            <person name="Xiao J."/>
            <person name="Feng Y."/>
            <person name="Chen Y."/>
            <person name="Sun X."/>
            <person name="Zhang Y."/>
            <person name="Marsh G.A."/>
            <person name="Crameri G."/>
            <person name="Broder C.C."/>
            <person name="Frey K.G."/>
            <person name="Wang L.F."/>
            <person name="Wang J."/>
        </authorList>
    </citation>
    <scope>NUCLEOTIDE SEQUENCE [LARGE SCALE GENOMIC DNA]</scope>
</reference>
<sequence>MAITDSVQALRVSALSKHREHVFWLGPLCMASIGSEASPGKIRSQPSGLRAATIVYGKAL</sequence>
<dbReference type="AlphaFoldDB" id="L5KA65"/>
<evidence type="ECO:0000313" key="2">
    <source>
        <dbReference type="Proteomes" id="UP000010552"/>
    </source>
</evidence>
<keyword evidence="2" id="KW-1185">Reference proteome</keyword>
<gene>
    <name evidence="1" type="ORF">PAL_GLEAN10001163</name>
</gene>